<organism evidence="1">
    <name type="scientific">marine sediment metagenome</name>
    <dbReference type="NCBI Taxonomy" id="412755"/>
    <lineage>
        <taxon>unclassified sequences</taxon>
        <taxon>metagenomes</taxon>
        <taxon>ecological metagenomes</taxon>
    </lineage>
</organism>
<reference evidence="1" key="1">
    <citation type="journal article" date="2015" name="Nature">
        <title>Complex archaea that bridge the gap between prokaryotes and eukaryotes.</title>
        <authorList>
            <person name="Spang A."/>
            <person name="Saw J.H."/>
            <person name="Jorgensen S.L."/>
            <person name="Zaremba-Niedzwiedzka K."/>
            <person name="Martijn J."/>
            <person name="Lind A.E."/>
            <person name="van Eijk R."/>
            <person name="Schleper C."/>
            <person name="Guy L."/>
            <person name="Ettema T.J."/>
        </authorList>
    </citation>
    <scope>NUCLEOTIDE SEQUENCE</scope>
</reference>
<protein>
    <submittedName>
        <fullName evidence="1">Uncharacterized protein</fullName>
    </submittedName>
</protein>
<evidence type="ECO:0000313" key="1">
    <source>
        <dbReference type="EMBL" id="KKN88795.1"/>
    </source>
</evidence>
<dbReference type="AlphaFoldDB" id="A0A0F9U6I1"/>
<sequence>MSDDNFTLSPLPDFGDHFTKEEFSSILESGAIIDSDGIAYYATATHKTSIEFLPSDFKQGKNRGEFTHVIWYNK</sequence>
<accession>A0A0F9U6I1</accession>
<comment type="caution">
    <text evidence="1">The sequence shown here is derived from an EMBL/GenBank/DDBJ whole genome shotgun (WGS) entry which is preliminary data.</text>
</comment>
<dbReference type="EMBL" id="LAZR01000125">
    <property type="protein sequence ID" value="KKN88795.1"/>
    <property type="molecule type" value="Genomic_DNA"/>
</dbReference>
<name>A0A0F9U6I1_9ZZZZ</name>
<proteinExistence type="predicted"/>
<gene>
    <name evidence="1" type="ORF">LCGC14_0244020</name>
</gene>